<dbReference type="GO" id="GO:0016301">
    <property type="term" value="F:kinase activity"/>
    <property type="evidence" value="ECO:0007669"/>
    <property type="project" value="UniProtKB-KW"/>
</dbReference>
<dbReference type="InterPro" id="IPR011009">
    <property type="entry name" value="Kinase-like_dom_sf"/>
</dbReference>
<gene>
    <name evidence="1" type="ORF">EOGHAN_55</name>
</gene>
<keyword evidence="2" id="KW-1185">Reference proteome</keyword>
<dbReference type="RefSeq" id="YP_007517444.1">
    <property type="nucleotide sequence ID" value="NC_020477.1"/>
</dbReference>
<keyword evidence="1" id="KW-0808">Transferase</keyword>
<protein>
    <submittedName>
        <fullName evidence="1">Serine-threonine kinase</fullName>
    </submittedName>
</protein>
<proteinExistence type="predicted"/>
<evidence type="ECO:0000313" key="2">
    <source>
        <dbReference type="Proteomes" id="UP000011287"/>
    </source>
</evidence>
<name>M1HMR9_9CAUD</name>
<dbReference type="KEGG" id="vg:14697263"/>
<dbReference type="EMBL" id="KC330680">
    <property type="protein sequence ID" value="AGE60818.1"/>
    <property type="molecule type" value="Genomic_DNA"/>
</dbReference>
<dbReference type="Proteomes" id="UP000011287">
    <property type="component" value="Segment"/>
</dbReference>
<accession>M1HMR9</accession>
<dbReference type="Gene3D" id="1.10.510.10">
    <property type="entry name" value="Transferase(Phosphotransferase) domain 1"/>
    <property type="match status" value="1"/>
</dbReference>
<keyword evidence="1" id="KW-0418">Kinase</keyword>
<reference evidence="1 2" key="1">
    <citation type="journal article" date="2013" name="Virology">
        <title>Genomic characterization of six novel Bacillus pumilus bacteriophages.</title>
        <authorList>
            <person name="Lorenz L."/>
            <person name="Lins B."/>
            <person name="Barrett J."/>
            <person name="Montgomery A."/>
            <person name="Trapani S."/>
            <person name="Schindler A."/>
            <person name="Christie G.E."/>
            <person name="Cresawn S.G."/>
            <person name="Temple L."/>
        </authorList>
    </citation>
    <scope>NUCLEOTIDE SEQUENCE [LARGE SCALE GENOMIC DNA]</scope>
</reference>
<dbReference type="SUPFAM" id="SSF56112">
    <property type="entry name" value="Protein kinase-like (PK-like)"/>
    <property type="match status" value="1"/>
</dbReference>
<dbReference type="GeneID" id="14697263"/>
<evidence type="ECO:0000313" key="1">
    <source>
        <dbReference type="EMBL" id="AGE60818.1"/>
    </source>
</evidence>
<organism evidence="1 2">
    <name type="scientific">Bacillus phage Eoghan</name>
    <dbReference type="NCBI Taxonomy" id="2880542"/>
    <lineage>
        <taxon>Viruses</taxon>
        <taxon>Duplodnaviria</taxon>
        <taxon>Heunggongvirae</taxon>
        <taxon>Uroviricota</taxon>
        <taxon>Caudoviricetes</taxon>
        <taxon>Ehrlichviridae</taxon>
        <taxon>Andromedavirus</taxon>
        <taxon>Andromedavirus eoghan</taxon>
    </lineage>
</organism>
<sequence>MAKHWETISILDDTMEVEVLEGFHFTKEYASLIDSYHTAYNGLLDELGFDTWEDFELHHKIVLLGAGHFGEVYGLECGLAIKLLHNEYEEMPDGYILSKLADAEMTPNVYAYSDEHDRGFMIVDRVRGFNVCDASKHTQAVLGFDLEKNLKSIDQFLEVCKKEGVLPTDLHQANVMCDFEGNMKVVDVGCFDYQGFNEAEAQYCFEHSKWCLLYQAHLLDHIINGSPMKNIPEGLPHRFYYQAGRDNSINDLNMQVESFLKQFSDYREVLKVGANQL</sequence>